<evidence type="ECO:0000313" key="2">
    <source>
        <dbReference type="EMBL" id="MCU0105756.1"/>
    </source>
</evidence>
<dbReference type="RefSeq" id="WP_262097076.1">
    <property type="nucleotide sequence ID" value="NZ_JAOEGN010000032.1"/>
</dbReference>
<dbReference type="InterPro" id="IPR036102">
    <property type="entry name" value="OsmC/Ohrsf"/>
</dbReference>
<evidence type="ECO:0000256" key="1">
    <source>
        <dbReference type="SAM" id="Phobius"/>
    </source>
</evidence>
<sequence length="132" mass="14578">MKADTIHVKFDSNFVGEMTSPTGKIALGSQHNGMKPYHLLFGAVASCFYATFLSVAQKMRLTHTDVEIEVSGNKRDETPATLDHVLIKMVIYNGSDEAKLRRAADLGAQYCSIHETVSKVAKIDLEVTFKTK</sequence>
<dbReference type="InterPro" id="IPR003718">
    <property type="entry name" value="OsmC/Ohr_fam"/>
</dbReference>
<protein>
    <submittedName>
        <fullName evidence="2">OsmC family protein</fullName>
    </submittedName>
</protein>
<dbReference type="Pfam" id="PF02566">
    <property type="entry name" value="OsmC"/>
    <property type="match status" value="1"/>
</dbReference>
<dbReference type="InterPro" id="IPR015946">
    <property type="entry name" value="KH_dom-like_a/b"/>
</dbReference>
<name>A0ABT2PXS3_9MOLU</name>
<dbReference type="PANTHER" id="PTHR34352:SF1">
    <property type="entry name" value="PROTEIN YHFA"/>
    <property type="match status" value="1"/>
</dbReference>
<dbReference type="PANTHER" id="PTHR34352">
    <property type="entry name" value="PROTEIN YHFA"/>
    <property type="match status" value="1"/>
</dbReference>
<feature type="transmembrane region" description="Helical" evidence="1">
    <location>
        <begin position="37"/>
        <end position="56"/>
    </location>
</feature>
<dbReference type="EMBL" id="JAOEGN010000032">
    <property type="protein sequence ID" value="MCU0105756.1"/>
    <property type="molecule type" value="Genomic_DNA"/>
</dbReference>
<proteinExistence type="predicted"/>
<keyword evidence="1" id="KW-0472">Membrane</keyword>
<dbReference type="SUPFAM" id="SSF82784">
    <property type="entry name" value="OsmC-like"/>
    <property type="match status" value="1"/>
</dbReference>
<accession>A0ABT2PXS3</accession>
<reference evidence="3" key="1">
    <citation type="submission" date="2023-07" db="EMBL/GenBank/DDBJ databases">
        <title>Novel Mycoplasma species identified in domestic and wild animals.</title>
        <authorList>
            <person name="Volokhov D.V."/>
            <person name="Furtak V.A."/>
            <person name="Zagorodnyaya T.A."/>
        </authorList>
    </citation>
    <scope>NUCLEOTIDE SEQUENCE [LARGE SCALE GENOMIC DNA]</scope>
    <source>
        <strain evidence="3">92-19</strain>
    </source>
</reference>
<gene>
    <name evidence="2" type="ORF">N7603_08870</name>
</gene>
<keyword evidence="3" id="KW-1185">Reference proteome</keyword>
<keyword evidence="1" id="KW-0812">Transmembrane</keyword>
<organism evidence="2 3">
    <name type="scientific">Paracholeplasma vituli</name>
    <dbReference type="NCBI Taxonomy" id="69473"/>
    <lineage>
        <taxon>Bacteria</taxon>
        <taxon>Bacillati</taxon>
        <taxon>Mycoplasmatota</taxon>
        <taxon>Mollicutes</taxon>
        <taxon>Acholeplasmatales</taxon>
        <taxon>Acholeplasmataceae</taxon>
        <taxon>Paracholeplasma</taxon>
    </lineage>
</organism>
<dbReference type="Proteomes" id="UP001209076">
    <property type="component" value="Unassembled WGS sequence"/>
</dbReference>
<evidence type="ECO:0000313" key="3">
    <source>
        <dbReference type="Proteomes" id="UP001209076"/>
    </source>
</evidence>
<comment type="caution">
    <text evidence="2">The sequence shown here is derived from an EMBL/GenBank/DDBJ whole genome shotgun (WGS) entry which is preliminary data.</text>
</comment>
<dbReference type="Gene3D" id="3.30.300.20">
    <property type="match status" value="1"/>
</dbReference>
<keyword evidence="1" id="KW-1133">Transmembrane helix</keyword>